<name>A0A0E9X5Z1_ANGAN</name>
<dbReference type="EMBL" id="GBXM01010420">
    <property type="protein sequence ID" value="JAH98157.1"/>
    <property type="molecule type" value="Transcribed_RNA"/>
</dbReference>
<proteinExistence type="predicted"/>
<sequence length="142" mass="16319">MLSIVQWQRTHASHPAFLIINKSHDAVICDVIALALRDFTSLYIINLLNRLKVYTGQALHMSHLASDCSPSVWLILLKYSYVNHEQVINVACIAQFQSKIQEKSVGDLTVKLNKTFSQNIRLNFYPHYANIINFFFIVLQVL</sequence>
<dbReference type="AlphaFoldDB" id="A0A0E9X5Z1"/>
<evidence type="ECO:0000313" key="1">
    <source>
        <dbReference type="EMBL" id="JAH98157.1"/>
    </source>
</evidence>
<protein>
    <submittedName>
        <fullName evidence="1">Uncharacterized protein</fullName>
    </submittedName>
</protein>
<reference evidence="1" key="2">
    <citation type="journal article" date="2015" name="Fish Shellfish Immunol.">
        <title>Early steps in the European eel (Anguilla anguilla)-Vibrio vulnificus interaction in the gills: Role of the RtxA13 toxin.</title>
        <authorList>
            <person name="Callol A."/>
            <person name="Pajuelo D."/>
            <person name="Ebbesson L."/>
            <person name="Teles M."/>
            <person name="MacKenzie S."/>
            <person name="Amaro C."/>
        </authorList>
    </citation>
    <scope>NUCLEOTIDE SEQUENCE</scope>
</reference>
<organism evidence="1">
    <name type="scientific">Anguilla anguilla</name>
    <name type="common">European freshwater eel</name>
    <name type="synonym">Muraena anguilla</name>
    <dbReference type="NCBI Taxonomy" id="7936"/>
    <lineage>
        <taxon>Eukaryota</taxon>
        <taxon>Metazoa</taxon>
        <taxon>Chordata</taxon>
        <taxon>Craniata</taxon>
        <taxon>Vertebrata</taxon>
        <taxon>Euteleostomi</taxon>
        <taxon>Actinopterygii</taxon>
        <taxon>Neopterygii</taxon>
        <taxon>Teleostei</taxon>
        <taxon>Anguilliformes</taxon>
        <taxon>Anguillidae</taxon>
        <taxon>Anguilla</taxon>
    </lineage>
</organism>
<reference evidence="1" key="1">
    <citation type="submission" date="2014-11" db="EMBL/GenBank/DDBJ databases">
        <authorList>
            <person name="Amaro Gonzalez C."/>
        </authorList>
    </citation>
    <scope>NUCLEOTIDE SEQUENCE</scope>
</reference>
<accession>A0A0E9X5Z1</accession>